<feature type="compositionally biased region" description="Polar residues" evidence="1">
    <location>
        <begin position="1"/>
        <end position="13"/>
    </location>
</feature>
<comment type="caution">
    <text evidence="2">The sequence shown here is derived from an EMBL/GenBank/DDBJ whole genome shotgun (WGS) entry which is preliminary data.</text>
</comment>
<dbReference type="AlphaFoldDB" id="A0A9P4Q286"/>
<reference evidence="2" key="1">
    <citation type="journal article" date="2020" name="Stud. Mycol.">
        <title>101 Dothideomycetes genomes: a test case for predicting lifestyles and emergence of pathogens.</title>
        <authorList>
            <person name="Haridas S."/>
            <person name="Albert R."/>
            <person name="Binder M."/>
            <person name="Bloem J."/>
            <person name="Labutti K."/>
            <person name="Salamov A."/>
            <person name="Andreopoulos B."/>
            <person name="Baker S."/>
            <person name="Barry K."/>
            <person name="Bills G."/>
            <person name="Bluhm B."/>
            <person name="Cannon C."/>
            <person name="Castanera R."/>
            <person name="Culley D."/>
            <person name="Daum C."/>
            <person name="Ezra D."/>
            <person name="Gonzalez J."/>
            <person name="Henrissat B."/>
            <person name="Kuo A."/>
            <person name="Liang C."/>
            <person name="Lipzen A."/>
            <person name="Lutzoni F."/>
            <person name="Magnuson J."/>
            <person name="Mondo S."/>
            <person name="Nolan M."/>
            <person name="Ohm R."/>
            <person name="Pangilinan J."/>
            <person name="Park H.-J."/>
            <person name="Ramirez L."/>
            <person name="Alfaro M."/>
            <person name="Sun H."/>
            <person name="Tritt A."/>
            <person name="Yoshinaga Y."/>
            <person name="Zwiers L.-H."/>
            <person name="Turgeon B."/>
            <person name="Goodwin S."/>
            <person name="Spatafora J."/>
            <person name="Crous P."/>
            <person name="Grigoriev I."/>
        </authorList>
    </citation>
    <scope>NUCLEOTIDE SEQUENCE</scope>
    <source>
        <strain evidence="2">CBS 116435</strain>
    </source>
</reference>
<evidence type="ECO:0000256" key="1">
    <source>
        <dbReference type="SAM" id="MobiDB-lite"/>
    </source>
</evidence>
<evidence type="ECO:0000313" key="2">
    <source>
        <dbReference type="EMBL" id="KAF2717141.1"/>
    </source>
</evidence>
<feature type="region of interest" description="Disordered" evidence="1">
    <location>
        <begin position="1"/>
        <end position="43"/>
    </location>
</feature>
<organism evidence="2 3">
    <name type="scientific">Polychaeton citri CBS 116435</name>
    <dbReference type="NCBI Taxonomy" id="1314669"/>
    <lineage>
        <taxon>Eukaryota</taxon>
        <taxon>Fungi</taxon>
        <taxon>Dikarya</taxon>
        <taxon>Ascomycota</taxon>
        <taxon>Pezizomycotina</taxon>
        <taxon>Dothideomycetes</taxon>
        <taxon>Dothideomycetidae</taxon>
        <taxon>Capnodiales</taxon>
        <taxon>Capnodiaceae</taxon>
        <taxon>Polychaeton</taxon>
    </lineage>
</organism>
<sequence>MHSRSTSNESYLRTSRPLCKNNNNNDDDNDNDNSNNCHPRPSLGLRGWVEVAPSARHVTCLHPVRMRVCTLWSVWQQPFVVAHHDGSKRSSP</sequence>
<protein>
    <submittedName>
        <fullName evidence="2">Uncharacterized protein</fullName>
    </submittedName>
</protein>
<keyword evidence="3" id="KW-1185">Reference proteome</keyword>
<gene>
    <name evidence="2" type="ORF">K431DRAFT_288814</name>
</gene>
<name>A0A9P4Q286_9PEZI</name>
<dbReference type="EMBL" id="MU003851">
    <property type="protein sequence ID" value="KAF2717141.1"/>
    <property type="molecule type" value="Genomic_DNA"/>
</dbReference>
<accession>A0A9P4Q286</accession>
<dbReference type="Proteomes" id="UP000799441">
    <property type="component" value="Unassembled WGS sequence"/>
</dbReference>
<evidence type="ECO:0000313" key="3">
    <source>
        <dbReference type="Proteomes" id="UP000799441"/>
    </source>
</evidence>
<proteinExistence type="predicted"/>